<keyword evidence="3 12" id="KW-0963">Cytoplasm</keyword>
<comment type="miscellaneous">
    <text evidence="12">Reaction proceeds by a ping-pong mechanism involving intermediate methylation of a conserved cysteine residue.</text>
</comment>
<feature type="binding site" evidence="12">
    <location>
        <position position="189"/>
    </location>
    <ligand>
        <name>S-adenosyl-L-methionine</name>
        <dbReference type="ChEBI" id="CHEBI:59789"/>
    </ligand>
</feature>
<dbReference type="GO" id="GO:0070475">
    <property type="term" value="P:rRNA base methylation"/>
    <property type="evidence" value="ECO:0007669"/>
    <property type="project" value="UniProtKB-UniRule"/>
</dbReference>
<evidence type="ECO:0000256" key="2">
    <source>
        <dbReference type="ARBA" id="ARBA00022485"/>
    </source>
</evidence>
<keyword evidence="9 12" id="KW-0479">Metal-binding</keyword>
<keyword evidence="12" id="KW-1015">Disulfide bond</keyword>
<evidence type="ECO:0000313" key="14">
    <source>
        <dbReference type="EMBL" id="XCI27586.1"/>
    </source>
</evidence>
<dbReference type="Pfam" id="PF04055">
    <property type="entry name" value="Radical_SAM"/>
    <property type="match status" value="1"/>
</dbReference>
<reference evidence="14" key="1">
    <citation type="journal article" date="2018" name="Antonie Van Leeuwenhoek">
        <title>Proteinivorax hydrogeniformans sp. nov., an anaerobic, haloalkaliphilic bacterium fermenting proteinaceous compounds with high hydrogen production.</title>
        <authorList>
            <person name="Boltyanskaya Y."/>
            <person name="Detkova E."/>
            <person name="Pimenov N."/>
            <person name="Kevbrin V."/>
        </authorList>
    </citation>
    <scope>NUCLEOTIDE SEQUENCE</scope>
    <source>
        <strain evidence="14">Z-710</strain>
    </source>
</reference>
<reference evidence="14" key="2">
    <citation type="submission" date="2024-06" db="EMBL/GenBank/DDBJ databases">
        <authorList>
            <person name="Petrova K.O."/>
            <person name="Toshchakov S.V."/>
            <person name="Boltjanskaja Y.V."/>
            <person name="Kevbrin V.V."/>
        </authorList>
    </citation>
    <scope>NUCLEOTIDE SEQUENCE</scope>
    <source>
        <strain evidence="14">Z-710</strain>
    </source>
</reference>
<dbReference type="InterPro" id="IPR013785">
    <property type="entry name" value="Aldolase_TIM"/>
</dbReference>
<dbReference type="GO" id="GO:0030488">
    <property type="term" value="P:tRNA methylation"/>
    <property type="evidence" value="ECO:0007669"/>
    <property type="project" value="UniProtKB-UniRule"/>
</dbReference>
<keyword evidence="11 12" id="KW-0411">Iron-sulfur</keyword>
<dbReference type="InterPro" id="IPR048641">
    <property type="entry name" value="RlmN_N"/>
</dbReference>
<name>A0AAU8HR84_9FIRM</name>
<keyword evidence="5 12" id="KW-0489">Methyltransferase</keyword>
<keyword evidence="4 12" id="KW-0698">rRNA processing</keyword>
<dbReference type="CDD" id="cd01335">
    <property type="entry name" value="Radical_SAM"/>
    <property type="match status" value="1"/>
</dbReference>
<feature type="binding site" evidence="12">
    <location>
        <begin position="212"/>
        <end position="214"/>
    </location>
    <ligand>
        <name>S-adenosyl-L-methionine</name>
        <dbReference type="ChEBI" id="CHEBI:59789"/>
    </ligand>
</feature>
<dbReference type="PIRSF" id="PIRSF006004">
    <property type="entry name" value="CHP00048"/>
    <property type="match status" value="1"/>
</dbReference>
<feature type="binding site" evidence="12">
    <location>
        <position position="117"/>
    </location>
    <ligand>
        <name>[4Fe-4S] cluster</name>
        <dbReference type="ChEBI" id="CHEBI:49883"/>
        <note>4Fe-4S-S-AdoMet</note>
    </ligand>
</feature>
<dbReference type="InterPro" id="IPR007197">
    <property type="entry name" value="rSAM"/>
</dbReference>
<dbReference type="GO" id="GO:0019843">
    <property type="term" value="F:rRNA binding"/>
    <property type="evidence" value="ECO:0007669"/>
    <property type="project" value="UniProtKB-UniRule"/>
</dbReference>
<dbReference type="EMBL" id="CP159485">
    <property type="protein sequence ID" value="XCI27586.1"/>
    <property type="molecule type" value="Genomic_DNA"/>
</dbReference>
<keyword evidence="2 12" id="KW-0004">4Fe-4S</keyword>
<evidence type="ECO:0000256" key="5">
    <source>
        <dbReference type="ARBA" id="ARBA00022603"/>
    </source>
</evidence>
<dbReference type="GO" id="GO:0051539">
    <property type="term" value="F:4 iron, 4 sulfur cluster binding"/>
    <property type="evidence" value="ECO:0007669"/>
    <property type="project" value="UniProtKB-UniRule"/>
</dbReference>
<evidence type="ECO:0000256" key="11">
    <source>
        <dbReference type="ARBA" id="ARBA00023014"/>
    </source>
</evidence>
<dbReference type="GO" id="GO:0002935">
    <property type="term" value="F:tRNA (adenine(37)-C2)-methyltransferase activity"/>
    <property type="evidence" value="ECO:0007669"/>
    <property type="project" value="UniProtKB-UniRule"/>
</dbReference>
<dbReference type="Gene3D" id="1.10.150.530">
    <property type="match status" value="1"/>
</dbReference>
<evidence type="ECO:0000256" key="3">
    <source>
        <dbReference type="ARBA" id="ARBA00022490"/>
    </source>
</evidence>
<accession>A0AAU8HR84</accession>
<comment type="cofactor">
    <cofactor evidence="12">
        <name>[4Fe-4S] cluster</name>
        <dbReference type="ChEBI" id="CHEBI:49883"/>
    </cofactor>
    <text evidence="12">Binds 1 [4Fe-4S] cluster. The cluster is coordinated with 3 cysteines and an exchangeable S-adenosyl-L-methionine.</text>
</comment>
<dbReference type="GO" id="GO:0005737">
    <property type="term" value="C:cytoplasm"/>
    <property type="evidence" value="ECO:0007669"/>
    <property type="project" value="UniProtKB-SubCell"/>
</dbReference>
<dbReference type="RefSeq" id="WP_353892164.1">
    <property type="nucleotide sequence ID" value="NZ_CP159485.1"/>
</dbReference>
<evidence type="ECO:0000256" key="12">
    <source>
        <dbReference type="HAMAP-Rule" id="MF_01849"/>
    </source>
</evidence>
<feature type="active site" description="Proton acceptor" evidence="12">
    <location>
        <position position="90"/>
    </location>
</feature>
<evidence type="ECO:0000256" key="9">
    <source>
        <dbReference type="ARBA" id="ARBA00022723"/>
    </source>
</evidence>
<dbReference type="InterPro" id="IPR040072">
    <property type="entry name" value="Methyltransferase_A"/>
</dbReference>
<dbReference type="EC" id="2.1.1.192" evidence="12"/>
<protein>
    <recommendedName>
        <fullName evidence="12">Probable dual-specificity RNA methyltransferase RlmN</fullName>
        <ecNumber evidence="12">2.1.1.192</ecNumber>
    </recommendedName>
    <alternativeName>
        <fullName evidence="12">23S rRNA (adenine(2503)-C(2))-methyltransferase</fullName>
    </alternativeName>
    <alternativeName>
        <fullName evidence="12">23S rRNA m2A2503 methyltransferase</fullName>
    </alternativeName>
    <alternativeName>
        <fullName evidence="12">Ribosomal RNA large subunit methyltransferase N</fullName>
    </alternativeName>
    <alternativeName>
        <fullName evidence="12">tRNA (adenine(37)-C(2))-methyltransferase</fullName>
    </alternativeName>
    <alternativeName>
        <fullName evidence="12">tRNA m2A37 methyltransferase</fullName>
    </alternativeName>
</protein>
<dbReference type="SFLD" id="SFLDG01062">
    <property type="entry name" value="methyltransferase_(Class_A)"/>
    <property type="match status" value="1"/>
</dbReference>
<dbReference type="FunFam" id="3.20.20.70:FF:000014">
    <property type="entry name" value="Probable dual-specificity RNA methyltransferase RlmN"/>
    <property type="match status" value="1"/>
</dbReference>
<evidence type="ECO:0000256" key="1">
    <source>
        <dbReference type="ARBA" id="ARBA00004496"/>
    </source>
</evidence>
<dbReference type="GO" id="GO:0070040">
    <property type="term" value="F:rRNA (adenine(2503)-C2-)-methyltransferase activity"/>
    <property type="evidence" value="ECO:0007669"/>
    <property type="project" value="UniProtKB-UniRule"/>
</dbReference>
<feature type="domain" description="Radical SAM core" evidence="13">
    <location>
        <begin position="96"/>
        <end position="327"/>
    </location>
</feature>
<dbReference type="GO" id="GO:0046872">
    <property type="term" value="F:metal ion binding"/>
    <property type="evidence" value="ECO:0007669"/>
    <property type="project" value="UniProtKB-KW"/>
</dbReference>
<dbReference type="SUPFAM" id="SSF102114">
    <property type="entry name" value="Radical SAM enzymes"/>
    <property type="match status" value="1"/>
</dbReference>
<gene>
    <name evidence="12 14" type="primary">rlmN</name>
    <name evidence="14" type="ORF">PRVXH_001492</name>
</gene>
<evidence type="ECO:0000256" key="10">
    <source>
        <dbReference type="ARBA" id="ARBA00023004"/>
    </source>
</evidence>
<comment type="subcellular location">
    <subcellularLocation>
        <location evidence="1 12">Cytoplasm</location>
    </subcellularLocation>
</comment>
<dbReference type="InterPro" id="IPR058240">
    <property type="entry name" value="rSAM_sf"/>
</dbReference>
<dbReference type="NCBIfam" id="TIGR00048">
    <property type="entry name" value="rRNA_mod_RlmN"/>
    <property type="match status" value="1"/>
</dbReference>
<dbReference type="GO" id="GO:0000049">
    <property type="term" value="F:tRNA binding"/>
    <property type="evidence" value="ECO:0007669"/>
    <property type="project" value="UniProtKB-UniRule"/>
</dbReference>
<evidence type="ECO:0000256" key="7">
    <source>
        <dbReference type="ARBA" id="ARBA00022691"/>
    </source>
</evidence>
<feature type="binding site" evidence="12">
    <location>
        <position position="114"/>
    </location>
    <ligand>
        <name>[4Fe-4S] cluster</name>
        <dbReference type="ChEBI" id="CHEBI:49883"/>
        <note>4Fe-4S-S-AdoMet</note>
    </ligand>
</feature>
<evidence type="ECO:0000256" key="8">
    <source>
        <dbReference type="ARBA" id="ARBA00022694"/>
    </source>
</evidence>
<sequence>MINLVGLDVKTMEDKLNPYISQKFRIKQIHQWIYQKQVSSFMEMSNLPQSLREELQDKFTIGDIRIKDKQVSKDGTTKFLLKFPDGALTEAVLMKYEHGLSICISTQVGCKMGCVFCSSGEQGFTRNLSNAEIVEQFWAIQRITKERIKNIVIMGMGEPLDNYDNVLEFIKFVNDETTFNIGIRNITLSTSGLVPQIYRLAEERLGITLALSLHAPNQQKRQKVMPISKSFPLKEVIDACRYYSDQTKRRLTIEYAMISDFNDSDKDAFELASLLSGLLCHINLIPLNDSSSDHELKKSSDERVKAFQKVLQKIGFKATIRRELGSDIDAACGQLKKRNN</sequence>
<dbReference type="HAMAP" id="MF_01849">
    <property type="entry name" value="RNA_methyltr_RlmN"/>
    <property type="match status" value="1"/>
</dbReference>
<keyword evidence="7 12" id="KW-0949">S-adenosyl-L-methionine</keyword>
<dbReference type="InterPro" id="IPR027492">
    <property type="entry name" value="RNA_MTrfase_RlmN"/>
</dbReference>
<comment type="function">
    <text evidence="12">Specifically methylates position 2 of adenine 2503 in 23S rRNA and position 2 of adenine 37 in tRNAs.</text>
</comment>
<keyword evidence="6 12" id="KW-0808">Transferase</keyword>
<keyword evidence="8 12" id="KW-0819">tRNA processing</keyword>
<dbReference type="PANTHER" id="PTHR30544:SF5">
    <property type="entry name" value="RADICAL SAM CORE DOMAIN-CONTAINING PROTEIN"/>
    <property type="match status" value="1"/>
</dbReference>
<dbReference type="InterPro" id="IPR004383">
    <property type="entry name" value="rRNA_lsu_MTrfase_RlmN/Cfr"/>
</dbReference>
<evidence type="ECO:0000256" key="4">
    <source>
        <dbReference type="ARBA" id="ARBA00022552"/>
    </source>
</evidence>
<comment type="catalytic activity">
    <reaction evidence="12">
        <text>adenosine(37) in tRNA + 2 reduced [2Fe-2S]-[ferredoxin] + 2 S-adenosyl-L-methionine = 2-methyladenosine(37) in tRNA + 5'-deoxyadenosine + L-methionine + 2 oxidized [2Fe-2S]-[ferredoxin] + S-adenosyl-L-homocysteine</text>
        <dbReference type="Rhea" id="RHEA:43332"/>
        <dbReference type="Rhea" id="RHEA-COMP:10000"/>
        <dbReference type="Rhea" id="RHEA-COMP:10001"/>
        <dbReference type="Rhea" id="RHEA-COMP:10162"/>
        <dbReference type="Rhea" id="RHEA-COMP:10485"/>
        <dbReference type="ChEBI" id="CHEBI:17319"/>
        <dbReference type="ChEBI" id="CHEBI:33737"/>
        <dbReference type="ChEBI" id="CHEBI:33738"/>
        <dbReference type="ChEBI" id="CHEBI:57844"/>
        <dbReference type="ChEBI" id="CHEBI:57856"/>
        <dbReference type="ChEBI" id="CHEBI:59789"/>
        <dbReference type="ChEBI" id="CHEBI:74411"/>
        <dbReference type="ChEBI" id="CHEBI:74497"/>
        <dbReference type="EC" id="2.1.1.192"/>
    </reaction>
</comment>
<dbReference type="Pfam" id="PF21016">
    <property type="entry name" value="RlmN_N"/>
    <property type="match status" value="1"/>
</dbReference>
<feature type="binding site" evidence="12">
    <location>
        <position position="288"/>
    </location>
    <ligand>
        <name>S-adenosyl-L-methionine</name>
        <dbReference type="ChEBI" id="CHEBI:59789"/>
    </ligand>
</feature>
<dbReference type="SFLD" id="SFLDF00275">
    <property type="entry name" value="adenosine_C2_methyltransferase"/>
    <property type="match status" value="1"/>
</dbReference>
<dbReference type="Gene3D" id="3.20.20.70">
    <property type="entry name" value="Aldolase class I"/>
    <property type="match status" value="1"/>
</dbReference>
<feature type="binding site" evidence="12">
    <location>
        <begin position="157"/>
        <end position="158"/>
    </location>
    <ligand>
        <name>S-adenosyl-L-methionine</name>
        <dbReference type="ChEBI" id="CHEBI:59789"/>
    </ligand>
</feature>
<dbReference type="SFLD" id="SFLDS00029">
    <property type="entry name" value="Radical_SAM"/>
    <property type="match status" value="1"/>
</dbReference>
<evidence type="ECO:0000256" key="6">
    <source>
        <dbReference type="ARBA" id="ARBA00022679"/>
    </source>
</evidence>
<feature type="binding site" evidence="12">
    <location>
        <position position="110"/>
    </location>
    <ligand>
        <name>[4Fe-4S] cluster</name>
        <dbReference type="ChEBI" id="CHEBI:49883"/>
        <note>4Fe-4S-S-AdoMet</note>
    </ligand>
</feature>
<dbReference type="PROSITE" id="PS51918">
    <property type="entry name" value="RADICAL_SAM"/>
    <property type="match status" value="1"/>
</dbReference>
<feature type="active site" description="S-methylcysteine intermediate" evidence="12">
    <location>
        <position position="332"/>
    </location>
</feature>
<evidence type="ECO:0000259" key="13">
    <source>
        <dbReference type="PROSITE" id="PS51918"/>
    </source>
</evidence>
<dbReference type="PANTHER" id="PTHR30544">
    <property type="entry name" value="23S RRNA METHYLTRANSFERASE"/>
    <property type="match status" value="1"/>
</dbReference>
<dbReference type="AlphaFoldDB" id="A0AAU8HR84"/>
<keyword evidence="10 12" id="KW-0408">Iron</keyword>
<comment type="caution">
    <text evidence="12">Lacks conserved residue(s) required for the propagation of feature annotation.</text>
</comment>
<proteinExistence type="inferred from homology"/>
<comment type="similarity">
    <text evidence="12">Belongs to the radical SAM superfamily. RlmN family.</text>
</comment>
<comment type="catalytic activity">
    <reaction evidence="12">
        <text>adenosine(2503) in 23S rRNA + 2 reduced [2Fe-2S]-[ferredoxin] + 2 S-adenosyl-L-methionine = 2-methyladenosine(2503) in 23S rRNA + 5'-deoxyadenosine + L-methionine + 2 oxidized [2Fe-2S]-[ferredoxin] + S-adenosyl-L-homocysteine</text>
        <dbReference type="Rhea" id="RHEA:42916"/>
        <dbReference type="Rhea" id="RHEA-COMP:10000"/>
        <dbReference type="Rhea" id="RHEA-COMP:10001"/>
        <dbReference type="Rhea" id="RHEA-COMP:10152"/>
        <dbReference type="Rhea" id="RHEA-COMP:10282"/>
        <dbReference type="ChEBI" id="CHEBI:17319"/>
        <dbReference type="ChEBI" id="CHEBI:33737"/>
        <dbReference type="ChEBI" id="CHEBI:33738"/>
        <dbReference type="ChEBI" id="CHEBI:57844"/>
        <dbReference type="ChEBI" id="CHEBI:57856"/>
        <dbReference type="ChEBI" id="CHEBI:59789"/>
        <dbReference type="ChEBI" id="CHEBI:74411"/>
        <dbReference type="ChEBI" id="CHEBI:74497"/>
        <dbReference type="EC" id="2.1.1.192"/>
    </reaction>
</comment>
<organism evidence="14">
    <name type="scientific">Proteinivorax hydrogeniformans</name>
    <dbReference type="NCBI Taxonomy" id="1826727"/>
    <lineage>
        <taxon>Bacteria</taxon>
        <taxon>Bacillati</taxon>
        <taxon>Bacillota</taxon>
        <taxon>Clostridia</taxon>
        <taxon>Eubacteriales</taxon>
        <taxon>Proteinivoracaceae</taxon>
        <taxon>Proteinivorax</taxon>
    </lineage>
</organism>